<feature type="coiled-coil region" evidence="1">
    <location>
        <begin position="316"/>
        <end position="350"/>
    </location>
</feature>
<evidence type="ECO:0000256" key="2">
    <source>
        <dbReference type="SAM" id="MobiDB-lite"/>
    </source>
</evidence>
<reference evidence="4 5" key="1">
    <citation type="submission" date="2013-05" db="EMBL/GenBank/DDBJ databases">
        <title>Drechslerella stenobrocha genome reveals carnivorous origination and mechanical trapping mechanism of predatory fungi.</title>
        <authorList>
            <person name="Liu X."/>
            <person name="Zhang W."/>
            <person name="Liu K."/>
        </authorList>
    </citation>
    <scope>NUCLEOTIDE SEQUENCE [LARGE SCALE GENOMIC DNA]</scope>
    <source>
        <strain evidence="4 5">248</strain>
    </source>
</reference>
<accession>W7I997</accession>
<evidence type="ECO:0000259" key="3">
    <source>
        <dbReference type="Pfam" id="PF01926"/>
    </source>
</evidence>
<dbReference type="EMBL" id="KI966425">
    <property type="protein sequence ID" value="EWC45605.1"/>
    <property type="molecule type" value="Genomic_DNA"/>
</dbReference>
<dbReference type="Gene3D" id="3.40.50.300">
    <property type="entry name" value="P-loop containing nucleotide triphosphate hydrolases"/>
    <property type="match status" value="1"/>
</dbReference>
<dbReference type="GO" id="GO:0005525">
    <property type="term" value="F:GTP binding"/>
    <property type="evidence" value="ECO:0007669"/>
    <property type="project" value="InterPro"/>
</dbReference>
<sequence>MTRDVHTPVLDEGYDLVEGEFRGASASPPPPPTPATQTPAATTSPNPDAVADSNPPPPVYTAQVDAVATQLESTLLNHSSDDPSEAHPDESFARHVLNKVKGWAKDKEVLIAVMGMTGAGKTTFISKATGIADLKIGHSLESCTSDISLFTTKIDDITVHLVDTPGFSDTYLSDTEVLELIAEYLAKAYNQDRKLSGIIYLHPISENRMTNSATKNLAMFQKLTGENNLKNVVLATSMWDRVTPEEGERRERELQQKFWNVMLSYNARTMRYLGSPDSAHDIARLLMDNTPFYVQLQEEMGKGKSLRETTAGMQIVREIILMKEQHQREMAEMKDMINRAQEEKNEMATKALQEHYEGLVARLEQTLRDERSMSEGHIRHLEERVHGLENRGGGCQIM</sequence>
<dbReference type="CDD" id="cd00882">
    <property type="entry name" value="Ras_like_GTPase"/>
    <property type="match status" value="1"/>
</dbReference>
<protein>
    <recommendedName>
        <fullName evidence="3">G domain-containing protein</fullName>
    </recommendedName>
</protein>
<keyword evidence="5" id="KW-1185">Reference proteome</keyword>
<feature type="region of interest" description="Disordered" evidence="2">
    <location>
        <begin position="1"/>
        <end position="60"/>
    </location>
</feature>
<dbReference type="AlphaFoldDB" id="W7I997"/>
<dbReference type="SUPFAM" id="SSF52540">
    <property type="entry name" value="P-loop containing nucleoside triphosphate hydrolases"/>
    <property type="match status" value="1"/>
</dbReference>
<evidence type="ECO:0000256" key="1">
    <source>
        <dbReference type="SAM" id="Coils"/>
    </source>
</evidence>
<dbReference type="Proteomes" id="UP000024837">
    <property type="component" value="Unassembled WGS sequence"/>
</dbReference>
<evidence type="ECO:0000313" key="5">
    <source>
        <dbReference type="Proteomes" id="UP000024837"/>
    </source>
</evidence>
<feature type="compositionally biased region" description="Low complexity" evidence="2">
    <location>
        <begin position="35"/>
        <end position="45"/>
    </location>
</feature>
<name>W7I997_9PEZI</name>
<proteinExistence type="predicted"/>
<gene>
    <name evidence="4" type="ORF">DRE_05166</name>
</gene>
<dbReference type="Pfam" id="PF01926">
    <property type="entry name" value="MMR_HSR1"/>
    <property type="match status" value="1"/>
</dbReference>
<organism evidence="4 5">
    <name type="scientific">Drechslerella stenobrocha 248</name>
    <dbReference type="NCBI Taxonomy" id="1043628"/>
    <lineage>
        <taxon>Eukaryota</taxon>
        <taxon>Fungi</taxon>
        <taxon>Dikarya</taxon>
        <taxon>Ascomycota</taxon>
        <taxon>Pezizomycotina</taxon>
        <taxon>Orbiliomycetes</taxon>
        <taxon>Orbiliales</taxon>
        <taxon>Orbiliaceae</taxon>
        <taxon>Drechslerella</taxon>
    </lineage>
</organism>
<dbReference type="InterPro" id="IPR006073">
    <property type="entry name" value="GTP-bd"/>
</dbReference>
<dbReference type="HOGENOM" id="CLU_018003_2_3_1"/>
<dbReference type="OrthoDB" id="8954335at2759"/>
<evidence type="ECO:0000313" key="4">
    <source>
        <dbReference type="EMBL" id="EWC45605.1"/>
    </source>
</evidence>
<feature type="domain" description="G" evidence="3">
    <location>
        <begin position="111"/>
        <end position="206"/>
    </location>
</feature>
<dbReference type="InterPro" id="IPR027417">
    <property type="entry name" value="P-loop_NTPase"/>
</dbReference>
<keyword evidence="1" id="KW-0175">Coiled coil</keyword>